<feature type="compositionally biased region" description="Basic and acidic residues" evidence="1">
    <location>
        <begin position="320"/>
        <end position="330"/>
    </location>
</feature>
<evidence type="ECO:0000313" key="3">
    <source>
        <dbReference type="Proteomes" id="UP000054018"/>
    </source>
</evidence>
<dbReference type="STRING" id="765257.A0A0C9ZSI2"/>
<dbReference type="HOGENOM" id="CLU_038730_0_0_1"/>
<reference evidence="3" key="2">
    <citation type="submission" date="2015-01" db="EMBL/GenBank/DDBJ databases">
        <title>Evolutionary Origins and Diversification of the Mycorrhizal Mutualists.</title>
        <authorList>
            <consortium name="DOE Joint Genome Institute"/>
            <consortium name="Mycorrhizal Genomics Consortium"/>
            <person name="Kohler A."/>
            <person name="Kuo A."/>
            <person name="Nagy L.G."/>
            <person name="Floudas D."/>
            <person name="Copeland A."/>
            <person name="Barry K.W."/>
            <person name="Cichocki N."/>
            <person name="Veneault-Fourrey C."/>
            <person name="LaButti K."/>
            <person name="Lindquist E.A."/>
            <person name="Lipzen A."/>
            <person name="Lundell T."/>
            <person name="Morin E."/>
            <person name="Murat C."/>
            <person name="Riley R."/>
            <person name="Ohm R."/>
            <person name="Sun H."/>
            <person name="Tunlid A."/>
            <person name="Henrissat B."/>
            <person name="Grigoriev I.V."/>
            <person name="Hibbett D.S."/>
            <person name="Martin F."/>
        </authorList>
    </citation>
    <scope>NUCLEOTIDE SEQUENCE [LARGE SCALE GENOMIC DNA]</scope>
    <source>
        <strain evidence="3">441</strain>
    </source>
</reference>
<feature type="region of interest" description="Disordered" evidence="1">
    <location>
        <begin position="185"/>
        <end position="341"/>
    </location>
</feature>
<dbReference type="OrthoDB" id="2160599at2759"/>
<name>A0A0C9ZSI2_9AGAM</name>
<keyword evidence="3" id="KW-1185">Reference proteome</keyword>
<feature type="region of interest" description="Disordered" evidence="1">
    <location>
        <begin position="72"/>
        <end position="99"/>
    </location>
</feature>
<feature type="compositionally biased region" description="Pro residues" evidence="1">
    <location>
        <begin position="201"/>
        <end position="212"/>
    </location>
</feature>
<feature type="compositionally biased region" description="Polar residues" evidence="1">
    <location>
        <begin position="222"/>
        <end position="234"/>
    </location>
</feature>
<gene>
    <name evidence="2" type="ORF">PISMIDRAFT_655353</name>
</gene>
<organism evidence="2 3">
    <name type="scientific">Pisolithus microcarpus 441</name>
    <dbReference type="NCBI Taxonomy" id="765257"/>
    <lineage>
        <taxon>Eukaryota</taxon>
        <taxon>Fungi</taxon>
        <taxon>Dikarya</taxon>
        <taxon>Basidiomycota</taxon>
        <taxon>Agaricomycotina</taxon>
        <taxon>Agaricomycetes</taxon>
        <taxon>Agaricomycetidae</taxon>
        <taxon>Boletales</taxon>
        <taxon>Sclerodermatineae</taxon>
        <taxon>Pisolithaceae</taxon>
        <taxon>Pisolithus</taxon>
    </lineage>
</organism>
<evidence type="ECO:0000313" key="2">
    <source>
        <dbReference type="EMBL" id="KIK28964.1"/>
    </source>
</evidence>
<accession>A0A0C9ZSI2</accession>
<feature type="compositionally biased region" description="Basic and acidic residues" evidence="1">
    <location>
        <begin position="86"/>
        <end position="97"/>
    </location>
</feature>
<reference evidence="2 3" key="1">
    <citation type="submission" date="2014-04" db="EMBL/GenBank/DDBJ databases">
        <authorList>
            <consortium name="DOE Joint Genome Institute"/>
            <person name="Kuo A."/>
            <person name="Kohler A."/>
            <person name="Costa M.D."/>
            <person name="Nagy L.G."/>
            <person name="Floudas D."/>
            <person name="Copeland A."/>
            <person name="Barry K.W."/>
            <person name="Cichocki N."/>
            <person name="Veneault-Fourrey C."/>
            <person name="LaButti K."/>
            <person name="Lindquist E.A."/>
            <person name="Lipzen A."/>
            <person name="Lundell T."/>
            <person name="Morin E."/>
            <person name="Murat C."/>
            <person name="Sun H."/>
            <person name="Tunlid A."/>
            <person name="Henrissat B."/>
            <person name="Grigoriev I.V."/>
            <person name="Hibbett D.S."/>
            <person name="Martin F."/>
            <person name="Nordberg H.P."/>
            <person name="Cantor M.N."/>
            <person name="Hua S.X."/>
        </authorList>
    </citation>
    <scope>NUCLEOTIDE SEQUENCE [LARGE SCALE GENOMIC DNA]</scope>
    <source>
        <strain evidence="2 3">441</strain>
    </source>
</reference>
<evidence type="ECO:0000256" key="1">
    <source>
        <dbReference type="SAM" id="MobiDB-lite"/>
    </source>
</evidence>
<dbReference type="Proteomes" id="UP000054018">
    <property type="component" value="Unassembled WGS sequence"/>
</dbReference>
<dbReference type="AlphaFoldDB" id="A0A0C9ZSI2"/>
<feature type="compositionally biased region" description="Low complexity" evidence="1">
    <location>
        <begin position="241"/>
        <end position="260"/>
    </location>
</feature>
<proteinExistence type="predicted"/>
<protein>
    <submittedName>
        <fullName evidence="2">Uncharacterized protein</fullName>
    </submittedName>
</protein>
<sequence length="341" mass="36769">MDGENAQYHQHDVVAGPSTMVQDAPVMFLPPPPAYTQPETSLESTQDLLARFHLHSAYNKHVRPHTPVPLHLSAPPPSATSPNVIPHDHPPENDEKRKKNTYRHLIKNIPGKHSMKKDDYLTTTIQAQPKQRVAIVEFDARTQREAFTVSPEGLKGWNTGALILESAQAREDRRKRKELKRLVRAQAQSVVQGVAPATPSVAPPPQPVPPTTTTPSAQQPPGVSSQKPRISTVTIPPPASHPSDTTPTPTSAAPRFTVPTSAPPPWTATSAVRGKKRELEDGAAQPVAATADSTGPTAPLGVVGARPGTGTARPRPVKKQRTDIQGHARELLVQQPTPQPT</sequence>
<dbReference type="EMBL" id="KN833691">
    <property type="protein sequence ID" value="KIK28964.1"/>
    <property type="molecule type" value="Genomic_DNA"/>
</dbReference>